<gene>
    <name evidence="1" type="ORF">S01H4_49710</name>
</gene>
<accession>X1D085</accession>
<dbReference type="EMBL" id="BART01028149">
    <property type="protein sequence ID" value="GAH01680.1"/>
    <property type="molecule type" value="Genomic_DNA"/>
</dbReference>
<organism evidence="1">
    <name type="scientific">marine sediment metagenome</name>
    <dbReference type="NCBI Taxonomy" id="412755"/>
    <lineage>
        <taxon>unclassified sequences</taxon>
        <taxon>metagenomes</taxon>
        <taxon>ecological metagenomes</taxon>
    </lineage>
</organism>
<evidence type="ECO:0000313" key="1">
    <source>
        <dbReference type="EMBL" id="GAH01680.1"/>
    </source>
</evidence>
<dbReference type="AlphaFoldDB" id="X1D085"/>
<sequence length="96" mass="10654">MVGGRKREGQTGNLNALKHGFYSKHFLKVEIMDLVKAEDLQEEIGMLQVVIRRLVKMAGGGRRGRGILSQHLQLDRVGAPALVMASTVWRMSLILA</sequence>
<name>X1D085_9ZZZZ</name>
<proteinExistence type="predicted"/>
<reference evidence="1" key="1">
    <citation type="journal article" date="2014" name="Front. Microbiol.">
        <title>High frequency of phylogenetically diverse reductive dehalogenase-homologous genes in deep subseafloor sedimentary metagenomes.</title>
        <authorList>
            <person name="Kawai M."/>
            <person name="Futagami T."/>
            <person name="Toyoda A."/>
            <person name="Takaki Y."/>
            <person name="Nishi S."/>
            <person name="Hori S."/>
            <person name="Arai W."/>
            <person name="Tsubouchi T."/>
            <person name="Morono Y."/>
            <person name="Uchiyama I."/>
            <person name="Ito T."/>
            <person name="Fujiyama A."/>
            <person name="Inagaki F."/>
            <person name="Takami H."/>
        </authorList>
    </citation>
    <scope>NUCLEOTIDE SEQUENCE</scope>
    <source>
        <strain evidence="1">Expedition CK06-06</strain>
    </source>
</reference>
<comment type="caution">
    <text evidence="1">The sequence shown here is derived from an EMBL/GenBank/DDBJ whole genome shotgun (WGS) entry which is preliminary data.</text>
</comment>
<protein>
    <submittedName>
        <fullName evidence="1">Uncharacterized protein</fullName>
    </submittedName>
</protein>